<protein>
    <submittedName>
        <fullName evidence="1">Uncharacterized protein</fullName>
    </submittedName>
</protein>
<reference evidence="1" key="1">
    <citation type="journal article" date="2019" name="Environ. Microbiol.">
        <title>Fungal ecological strategies reflected in gene transcription - a case study of two litter decomposers.</title>
        <authorList>
            <person name="Barbi F."/>
            <person name="Kohler A."/>
            <person name="Barry K."/>
            <person name="Baskaran P."/>
            <person name="Daum C."/>
            <person name="Fauchery L."/>
            <person name="Ihrmark K."/>
            <person name="Kuo A."/>
            <person name="LaButti K."/>
            <person name="Lipzen A."/>
            <person name="Morin E."/>
            <person name="Grigoriev I.V."/>
            <person name="Henrissat B."/>
            <person name="Lindahl B."/>
            <person name="Martin F."/>
        </authorList>
    </citation>
    <scope>NUCLEOTIDE SEQUENCE</scope>
    <source>
        <strain evidence="1">JB14</strain>
    </source>
</reference>
<sequence>MAAAGSRSQGACFLVVARARVFLFALTLTGMGEFNLKRWCQTGQGEIDFIIQQALEKVQALQRNVNANRKVLQTLITAMEARIFAVDRVLVRCRECIEEKNSMASTNVGRAAYKHLQPVISIFGKEASELTSSVQEVQELAKVVQSQHQTLTHAYGTQKSLEKAKIKQAELRLKGKLLDIRKAKIAFALYRLEAMETVGLKGFESDLELCQVRFDEFKKLVDRVQECSTEVISADVIVMISHS</sequence>
<name>A0A6A4H4G4_9AGAR</name>
<keyword evidence="2" id="KW-1185">Reference proteome</keyword>
<dbReference type="EMBL" id="ML769591">
    <property type="protein sequence ID" value="KAE9392610.1"/>
    <property type="molecule type" value="Genomic_DNA"/>
</dbReference>
<dbReference type="AlphaFoldDB" id="A0A6A4H4G4"/>
<dbReference type="OrthoDB" id="2853854at2759"/>
<evidence type="ECO:0000313" key="1">
    <source>
        <dbReference type="EMBL" id="KAE9392610.1"/>
    </source>
</evidence>
<gene>
    <name evidence="1" type="ORF">BT96DRAFT_1000162</name>
</gene>
<proteinExistence type="predicted"/>
<dbReference type="Proteomes" id="UP000799118">
    <property type="component" value="Unassembled WGS sequence"/>
</dbReference>
<evidence type="ECO:0000313" key="2">
    <source>
        <dbReference type="Proteomes" id="UP000799118"/>
    </source>
</evidence>
<accession>A0A6A4H4G4</accession>
<organism evidence="1 2">
    <name type="scientific">Gymnopus androsaceus JB14</name>
    <dbReference type="NCBI Taxonomy" id="1447944"/>
    <lineage>
        <taxon>Eukaryota</taxon>
        <taxon>Fungi</taxon>
        <taxon>Dikarya</taxon>
        <taxon>Basidiomycota</taxon>
        <taxon>Agaricomycotina</taxon>
        <taxon>Agaricomycetes</taxon>
        <taxon>Agaricomycetidae</taxon>
        <taxon>Agaricales</taxon>
        <taxon>Marasmiineae</taxon>
        <taxon>Omphalotaceae</taxon>
        <taxon>Gymnopus</taxon>
    </lineage>
</organism>